<evidence type="ECO:0000313" key="2">
    <source>
        <dbReference type="Proteomes" id="UP000054783"/>
    </source>
</evidence>
<keyword evidence="2" id="KW-1185">Reference proteome</keyword>
<reference evidence="1 2" key="1">
    <citation type="submission" date="2015-01" db="EMBL/GenBank/DDBJ databases">
        <title>Evolution of Trichinella species and genotypes.</title>
        <authorList>
            <person name="Korhonen P.K."/>
            <person name="Edoardo P."/>
            <person name="Giuseppe L.R."/>
            <person name="Gasser R.B."/>
        </authorList>
    </citation>
    <scope>NUCLEOTIDE SEQUENCE [LARGE SCALE GENOMIC DNA]</scope>
    <source>
        <strain evidence="1">ISS2496</strain>
    </source>
</reference>
<protein>
    <submittedName>
        <fullName evidence="1">Uncharacterized protein</fullName>
    </submittedName>
</protein>
<dbReference type="EMBL" id="JYDQ01000013">
    <property type="protein sequence ID" value="KRY21793.1"/>
    <property type="molecule type" value="Genomic_DNA"/>
</dbReference>
<name>A0A0V1AAM1_9BILA</name>
<dbReference type="Proteomes" id="UP000054783">
    <property type="component" value="Unassembled WGS sequence"/>
</dbReference>
<sequence length="83" mass="9615">MDAHPTFQWKSKSSATVRQCSPTIAQNEAQQNTGHQKVKCNLRHCSEYNLLFYYSNPPICTSEPCKQLLETKKKFLDQLHNMV</sequence>
<proteinExistence type="predicted"/>
<comment type="caution">
    <text evidence="1">The sequence shown here is derived from an EMBL/GenBank/DDBJ whole genome shotgun (WGS) entry which is preliminary data.</text>
</comment>
<gene>
    <name evidence="1" type="ORF">T12_8999</name>
</gene>
<accession>A0A0V1AAM1</accession>
<evidence type="ECO:0000313" key="1">
    <source>
        <dbReference type="EMBL" id="KRY21793.1"/>
    </source>
</evidence>
<dbReference type="AlphaFoldDB" id="A0A0V1AAM1"/>
<organism evidence="1 2">
    <name type="scientific">Trichinella patagoniensis</name>
    <dbReference type="NCBI Taxonomy" id="990121"/>
    <lineage>
        <taxon>Eukaryota</taxon>
        <taxon>Metazoa</taxon>
        <taxon>Ecdysozoa</taxon>
        <taxon>Nematoda</taxon>
        <taxon>Enoplea</taxon>
        <taxon>Dorylaimia</taxon>
        <taxon>Trichinellida</taxon>
        <taxon>Trichinellidae</taxon>
        <taxon>Trichinella</taxon>
    </lineage>
</organism>